<dbReference type="GO" id="GO:0046512">
    <property type="term" value="P:sphingosine biosynthetic process"/>
    <property type="evidence" value="ECO:0007669"/>
    <property type="project" value="TreeGrafter"/>
</dbReference>
<dbReference type="GO" id="GO:0017040">
    <property type="term" value="F:N-acylsphingosine amidohydrolase activity"/>
    <property type="evidence" value="ECO:0007669"/>
    <property type="project" value="InterPro"/>
</dbReference>
<dbReference type="Proteomes" id="UP000719412">
    <property type="component" value="Unassembled WGS sequence"/>
</dbReference>
<evidence type="ECO:0000313" key="3">
    <source>
        <dbReference type="EMBL" id="KAH0809218.1"/>
    </source>
</evidence>
<dbReference type="PANTHER" id="PTHR12670:SF1">
    <property type="entry name" value="NEUTRAL CERAMIDASE"/>
    <property type="match status" value="1"/>
</dbReference>
<reference evidence="3" key="2">
    <citation type="submission" date="2021-08" db="EMBL/GenBank/DDBJ databases">
        <authorList>
            <person name="Eriksson T."/>
        </authorList>
    </citation>
    <scope>NUCLEOTIDE SEQUENCE</scope>
    <source>
        <strain evidence="3">Stoneville</strain>
        <tissue evidence="3">Whole head</tissue>
    </source>
</reference>
<feature type="domain" description="Neutral/alkaline non-lysosomal ceramidase C-terminal" evidence="2">
    <location>
        <begin position="11"/>
        <end position="145"/>
    </location>
</feature>
<comment type="similarity">
    <text evidence="1">Belongs to the neutral ceramidase family.</text>
</comment>
<reference evidence="3" key="1">
    <citation type="journal article" date="2020" name="J Insects Food Feed">
        <title>The yellow mealworm (Tenebrio molitor) genome: a resource for the emerging insects as food and feed industry.</title>
        <authorList>
            <person name="Eriksson T."/>
            <person name="Andere A."/>
            <person name="Kelstrup H."/>
            <person name="Emery V."/>
            <person name="Picard C."/>
        </authorList>
    </citation>
    <scope>NUCLEOTIDE SEQUENCE</scope>
    <source>
        <strain evidence="3">Stoneville</strain>
        <tissue evidence="3">Whole head</tissue>
    </source>
</reference>
<dbReference type="InterPro" id="IPR038445">
    <property type="entry name" value="NCDase_C_sf"/>
</dbReference>
<evidence type="ECO:0000313" key="4">
    <source>
        <dbReference type="Proteomes" id="UP000719412"/>
    </source>
</evidence>
<evidence type="ECO:0000259" key="2">
    <source>
        <dbReference type="Pfam" id="PF17048"/>
    </source>
</evidence>
<dbReference type="EMBL" id="JABDTM020028268">
    <property type="protein sequence ID" value="KAH0809218.1"/>
    <property type="molecule type" value="Genomic_DNA"/>
</dbReference>
<sequence length="147" mass="16470">MLRMAKEAAIHNFVPGVLFDTAGLMHRFGDCLQHPPSKVKRGTTVSAKFVAGHPRNDIMQEGSFLRVEKLIGGDEWSVAATDADWDTKFIWKRTSTLIGGSEVTIQWEIPLDTPPGTYRIRHFGHYKQFLGGIHPYSGNTPSFQVED</sequence>
<dbReference type="GO" id="GO:0046514">
    <property type="term" value="P:ceramide catabolic process"/>
    <property type="evidence" value="ECO:0007669"/>
    <property type="project" value="InterPro"/>
</dbReference>
<keyword evidence="4" id="KW-1185">Reference proteome</keyword>
<organism evidence="3 4">
    <name type="scientific">Tenebrio molitor</name>
    <name type="common">Yellow mealworm beetle</name>
    <dbReference type="NCBI Taxonomy" id="7067"/>
    <lineage>
        <taxon>Eukaryota</taxon>
        <taxon>Metazoa</taxon>
        <taxon>Ecdysozoa</taxon>
        <taxon>Arthropoda</taxon>
        <taxon>Hexapoda</taxon>
        <taxon>Insecta</taxon>
        <taxon>Pterygota</taxon>
        <taxon>Neoptera</taxon>
        <taxon>Endopterygota</taxon>
        <taxon>Coleoptera</taxon>
        <taxon>Polyphaga</taxon>
        <taxon>Cucujiformia</taxon>
        <taxon>Tenebrionidae</taxon>
        <taxon>Tenebrio</taxon>
    </lineage>
</organism>
<dbReference type="AlphaFoldDB" id="A0A8J6H707"/>
<evidence type="ECO:0000256" key="1">
    <source>
        <dbReference type="ARBA" id="ARBA00009835"/>
    </source>
</evidence>
<dbReference type="InterPro" id="IPR006823">
    <property type="entry name" value="Ceramidase_alk"/>
</dbReference>
<dbReference type="PANTHER" id="PTHR12670">
    <property type="entry name" value="CERAMIDASE"/>
    <property type="match status" value="1"/>
</dbReference>
<dbReference type="GO" id="GO:0042759">
    <property type="term" value="P:long-chain fatty acid biosynthetic process"/>
    <property type="evidence" value="ECO:0007669"/>
    <property type="project" value="TreeGrafter"/>
</dbReference>
<protein>
    <recommendedName>
        <fullName evidence="2">Neutral/alkaline non-lysosomal ceramidase C-terminal domain-containing protein</fullName>
    </recommendedName>
</protein>
<comment type="caution">
    <text evidence="3">The sequence shown here is derived from an EMBL/GenBank/DDBJ whole genome shotgun (WGS) entry which is preliminary data.</text>
</comment>
<dbReference type="GO" id="GO:0016020">
    <property type="term" value="C:membrane"/>
    <property type="evidence" value="ECO:0007669"/>
    <property type="project" value="GOC"/>
</dbReference>
<name>A0A8J6H707_TENMO</name>
<proteinExistence type="inferred from homology"/>
<gene>
    <name evidence="3" type="ORF">GEV33_013574</name>
</gene>
<dbReference type="InterPro" id="IPR031331">
    <property type="entry name" value="NEUT/ALK_ceramidase_C"/>
</dbReference>
<accession>A0A8J6H707</accession>
<dbReference type="Pfam" id="PF17048">
    <property type="entry name" value="Ceramidse_alk_C"/>
    <property type="match status" value="1"/>
</dbReference>
<dbReference type="Gene3D" id="2.60.40.2300">
    <property type="entry name" value="Neutral/alkaline non-lysosomal ceramidase, C-terminal domain"/>
    <property type="match status" value="1"/>
</dbReference>
<dbReference type="GO" id="GO:0005576">
    <property type="term" value="C:extracellular region"/>
    <property type="evidence" value="ECO:0007669"/>
    <property type="project" value="TreeGrafter"/>
</dbReference>